<dbReference type="EMBL" id="JAWDGP010005645">
    <property type="protein sequence ID" value="KAK3754695.1"/>
    <property type="molecule type" value="Genomic_DNA"/>
</dbReference>
<dbReference type="AlphaFoldDB" id="A0AAE0YR00"/>
<comment type="caution">
    <text evidence="2">The sequence shown here is derived from an EMBL/GenBank/DDBJ whole genome shotgun (WGS) entry which is preliminary data.</text>
</comment>
<accession>A0AAE0YR00</accession>
<evidence type="ECO:0000313" key="3">
    <source>
        <dbReference type="Proteomes" id="UP001283361"/>
    </source>
</evidence>
<name>A0AAE0YR00_9GAST</name>
<feature type="region of interest" description="Disordered" evidence="1">
    <location>
        <begin position="1"/>
        <end position="23"/>
    </location>
</feature>
<evidence type="ECO:0000256" key="1">
    <source>
        <dbReference type="SAM" id="MobiDB-lite"/>
    </source>
</evidence>
<reference evidence="2" key="1">
    <citation type="journal article" date="2023" name="G3 (Bethesda)">
        <title>A reference genome for the long-term kleptoplast-retaining sea slug Elysia crispata morphotype clarki.</title>
        <authorList>
            <person name="Eastman K.E."/>
            <person name="Pendleton A.L."/>
            <person name="Shaikh M.A."/>
            <person name="Suttiyut T."/>
            <person name="Ogas R."/>
            <person name="Tomko P."/>
            <person name="Gavelis G."/>
            <person name="Widhalm J.R."/>
            <person name="Wisecaver J.H."/>
        </authorList>
    </citation>
    <scope>NUCLEOTIDE SEQUENCE</scope>
    <source>
        <strain evidence="2">ECLA1</strain>
    </source>
</reference>
<proteinExistence type="predicted"/>
<protein>
    <submittedName>
        <fullName evidence="2">Uncharacterized protein</fullName>
    </submittedName>
</protein>
<gene>
    <name evidence="2" type="ORF">RRG08_053165</name>
</gene>
<keyword evidence="3" id="KW-1185">Reference proteome</keyword>
<organism evidence="2 3">
    <name type="scientific">Elysia crispata</name>
    <name type="common">lettuce slug</name>
    <dbReference type="NCBI Taxonomy" id="231223"/>
    <lineage>
        <taxon>Eukaryota</taxon>
        <taxon>Metazoa</taxon>
        <taxon>Spiralia</taxon>
        <taxon>Lophotrochozoa</taxon>
        <taxon>Mollusca</taxon>
        <taxon>Gastropoda</taxon>
        <taxon>Heterobranchia</taxon>
        <taxon>Euthyneura</taxon>
        <taxon>Panpulmonata</taxon>
        <taxon>Sacoglossa</taxon>
        <taxon>Placobranchoidea</taxon>
        <taxon>Plakobranchidae</taxon>
        <taxon>Elysia</taxon>
    </lineage>
</organism>
<sequence length="68" mass="7633">MKRSHSGFHTTLPVTHDSYFTPHHGSRFTHPLRITLLTTIARADSHLRLSRGGQAENYSSASFPCLIN</sequence>
<dbReference type="Proteomes" id="UP001283361">
    <property type="component" value="Unassembled WGS sequence"/>
</dbReference>
<evidence type="ECO:0000313" key="2">
    <source>
        <dbReference type="EMBL" id="KAK3754695.1"/>
    </source>
</evidence>